<evidence type="ECO:0000313" key="2">
    <source>
        <dbReference type="Proteomes" id="UP000887574"/>
    </source>
</evidence>
<keyword evidence="1" id="KW-1133">Transmembrane helix</keyword>
<name>A0A915ESH5_9BILA</name>
<reference evidence="3" key="1">
    <citation type="submission" date="2022-11" db="UniProtKB">
        <authorList>
            <consortium name="WormBaseParasite"/>
        </authorList>
    </citation>
    <scope>IDENTIFICATION</scope>
</reference>
<evidence type="ECO:0000256" key="1">
    <source>
        <dbReference type="SAM" id="Phobius"/>
    </source>
</evidence>
<accession>A0A915ESH5</accession>
<keyword evidence="1" id="KW-0812">Transmembrane</keyword>
<protein>
    <submittedName>
        <fullName evidence="3">Uncharacterized protein</fullName>
    </submittedName>
</protein>
<proteinExistence type="predicted"/>
<dbReference type="AlphaFoldDB" id="A0A915ESH5"/>
<keyword evidence="1" id="KW-0472">Membrane</keyword>
<evidence type="ECO:0000313" key="3">
    <source>
        <dbReference type="WBParaSite" id="jg9326"/>
    </source>
</evidence>
<organism evidence="2 3">
    <name type="scientific">Ditylenchus dipsaci</name>
    <dbReference type="NCBI Taxonomy" id="166011"/>
    <lineage>
        <taxon>Eukaryota</taxon>
        <taxon>Metazoa</taxon>
        <taxon>Ecdysozoa</taxon>
        <taxon>Nematoda</taxon>
        <taxon>Chromadorea</taxon>
        <taxon>Rhabditida</taxon>
        <taxon>Tylenchina</taxon>
        <taxon>Tylenchomorpha</taxon>
        <taxon>Sphaerularioidea</taxon>
        <taxon>Anguinidae</taxon>
        <taxon>Anguininae</taxon>
        <taxon>Ditylenchus</taxon>
    </lineage>
</organism>
<dbReference type="WBParaSite" id="jg9326">
    <property type="protein sequence ID" value="jg9326"/>
    <property type="gene ID" value="jg9326"/>
</dbReference>
<feature type="transmembrane region" description="Helical" evidence="1">
    <location>
        <begin position="161"/>
        <end position="186"/>
    </location>
</feature>
<keyword evidence="2" id="KW-1185">Reference proteome</keyword>
<dbReference type="Proteomes" id="UP000887574">
    <property type="component" value="Unplaced"/>
</dbReference>
<sequence length="191" mass="21269">MKFLFNLEVAVSDGANEARAYVKLYKLQPGTNIVIVESERSVDKIDKLQIVRQLSVALDQDVRVLVKQVYIEEDGHPNTVKSHLLLYALDQLSKRPVEAVTLRSILDAQLPKMKQLASAGNEPGAEMILHLCDHSSNWLTRGCVAVPQATAAVFVQQLDPLLLMVIAGLVCAVILILLFWISCYCCKKRNQ</sequence>